<keyword evidence="2" id="KW-1185">Reference proteome</keyword>
<comment type="caution">
    <text evidence="1">The sequence shown here is derived from an EMBL/GenBank/DDBJ whole genome shotgun (WGS) entry which is preliminary data.</text>
</comment>
<reference evidence="1" key="1">
    <citation type="submission" date="2021-01" db="EMBL/GenBank/DDBJ databases">
        <authorList>
            <person name="Eckstrom K.M.E."/>
        </authorList>
    </citation>
    <scope>NUCLEOTIDE SEQUENCE</scope>
    <source>
        <strain evidence="1">UVCC 0001</strain>
    </source>
</reference>
<accession>A0AAD9III9</accession>
<evidence type="ECO:0000313" key="2">
    <source>
        <dbReference type="Proteomes" id="UP001255856"/>
    </source>
</evidence>
<name>A0AAD9III9_PROWI</name>
<sequence>MQRLAPLARRLVARKPVQTRSFAADAHGEVKVNFWEAPTEVAKWKEEQTVLVVLAGWGVTIYSAIKIFGGKKEEPVVIVEEVKA</sequence>
<proteinExistence type="predicted"/>
<dbReference type="PANTHER" id="PTHR35292">
    <property type="entry name" value="EXPRESSED PROTEIN"/>
    <property type="match status" value="1"/>
</dbReference>
<dbReference type="Proteomes" id="UP001255856">
    <property type="component" value="Unassembled WGS sequence"/>
</dbReference>
<dbReference type="AlphaFoldDB" id="A0AAD9III9"/>
<dbReference type="EMBL" id="JASFZW010000005">
    <property type="protein sequence ID" value="KAK2078193.1"/>
    <property type="molecule type" value="Genomic_DNA"/>
</dbReference>
<organism evidence="1 2">
    <name type="scientific">Prototheca wickerhamii</name>
    <dbReference type="NCBI Taxonomy" id="3111"/>
    <lineage>
        <taxon>Eukaryota</taxon>
        <taxon>Viridiplantae</taxon>
        <taxon>Chlorophyta</taxon>
        <taxon>core chlorophytes</taxon>
        <taxon>Trebouxiophyceae</taxon>
        <taxon>Chlorellales</taxon>
        <taxon>Chlorellaceae</taxon>
        <taxon>Prototheca</taxon>
    </lineage>
</organism>
<protein>
    <submittedName>
        <fullName evidence="1">Uncharacterized protein</fullName>
    </submittedName>
</protein>
<dbReference type="PANTHER" id="PTHR35292:SF13">
    <property type="entry name" value="OS03G0581800 PROTEIN"/>
    <property type="match status" value="1"/>
</dbReference>
<evidence type="ECO:0000313" key="1">
    <source>
        <dbReference type="EMBL" id="KAK2078193.1"/>
    </source>
</evidence>
<gene>
    <name evidence="1" type="ORF">QBZ16_004061</name>
</gene>